<dbReference type="InterPro" id="IPR058512">
    <property type="entry name" value="DUF8199"/>
</dbReference>
<sequence length="128" mass="14097">MKRIALISLTAIYLLSALGISVRSFYCCGKLESASFSFSSAEKSYCKMATGLPGCCKTKTQLIKVKDQHFGANAPNLDANLFHVLIPATFTADLSAYHSNFECTAFNSHAPPYWPKAPVYILNCTYRI</sequence>
<organism evidence="1 2">
    <name type="scientific">Mucilaginibacter sabulilitoris</name>
    <dbReference type="NCBI Taxonomy" id="1173583"/>
    <lineage>
        <taxon>Bacteria</taxon>
        <taxon>Pseudomonadati</taxon>
        <taxon>Bacteroidota</taxon>
        <taxon>Sphingobacteriia</taxon>
        <taxon>Sphingobacteriales</taxon>
        <taxon>Sphingobacteriaceae</taxon>
        <taxon>Mucilaginibacter</taxon>
    </lineage>
</organism>
<accession>A0ABZ0TTJ5</accession>
<dbReference type="Proteomes" id="UP001324380">
    <property type="component" value="Chromosome"/>
</dbReference>
<dbReference type="EMBL" id="CP139558">
    <property type="protein sequence ID" value="WPU96433.1"/>
    <property type="molecule type" value="Genomic_DNA"/>
</dbReference>
<proteinExistence type="predicted"/>
<protein>
    <submittedName>
        <fullName evidence="1">Uncharacterized protein</fullName>
    </submittedName>
</protein>
<keyword evidence="2" id="KW-1185">Reference proteome</keyword>
<dbReference type="Pfam" id="PF26622">
    <property type="entry name" value="DUF8199"/>
    <property type="match status" value="1"/>
</dbReference>
<name>A0ABZ0TTJ5_9SPHI</name>
<reference evidence="1 2" key="1">
    <citation type="submission" date="2023-11" db="EMBL/GenBank/DDBJ databases">
        <title>Analysis of the Genomes of Mucilaginibacter gossypii cycad 4 and M. sabulilitoris SNA2: microbes with the potential for plant growth promotion.</title>
        <authorList>
            <person name="Hirsch A.M."/>
            <person name="Humm E."/>
            <person name="Rubbi M."/>
            <person name="Del Vecchio G."/>
            <person name="Ha S.M."/>
            <person name="Pellegrini M."/>
            <person name="Gunsalus R.P."/>
        </authorList>
    </citation>
    <scope>NUCLEOTIDE SEQUENCE [LARGE SCALE GENOMIC DNA]</scope>
    <source>
        <strain evidence="1 2">SNA2</strain>
    </source>
</reference>
<dbReference type="NCBIfam" id="NF047658">
    <property type="entry name" value="HYC_CC_PP"/>
    <property type="match status" value="1"/>
</dbReference>
<evidence type="ECO:0000313" key="1">
    <source>
        <dbReference type="EMBL" id="WPU96433.1"/>
    </source>
</evidence>
<gene>
    <name evidence="1" type="ORF">SNE25_12975</name>
</gene>
<dbReference type="RefSeq" id="WP_321565527.1">
    <property type="nucleotide sequence ID" value="NZ_CP139558.1"/>
</dbReference>
<evidence type="ECO:0000313" key="2">
    <source>
        <dbReference type="Proteomes" id="UP001324380"/>
    </source>
</evidence>
<dbReference type="InterPro" id="IPR058060">
    <property type="entry name" value="HYC_CC_PP"/>
</dbReference>